<gene>
    <name evidence="3" type="ORF">H0235_011959</name>
</gene>
<reference evidence="3" key="1">
    <citation type="journal article" date="2020" name="G3 (Bethesda)">
        <title>High-Quality Assemblies for Three Invasive Social Wasps from the &lt;i&gt;Vespula&lt;/i&gt; Genus.</title>
        <authorList>
            <person name="Harrop T.W.R."/>
            <person name="Guhlin J."/>
            <person name="McLaughlin G.M."/>
            <person name="Permina E."/>
            <person name="Stockwell P."/>
            <person name="Gilligan J."/>
            <person name="Le Lec M.F."/>
            <person name="Gruber M.A.M."/>
            <person name="Quinn O."/>
            <person name="Lovegrove M."/>
            <person name="Duncan E.J."/>
            <person name="Remnant E.J."/>
            <person name="Van Eeckhoven J."/>
            <person name="Graham B."/>
            <person name="Knapp R.A."/>
            <person name="Langford K.W."/>
            <person name="Kronenberg Z."/>
            <person name="Press M.O."/>
            <person name="Eacker S.M."/>
            <person name="Wilson-Rankin E.E."/>
            <person name="Purcell J."/>
            <person name="Lester P.J."/>
            <person name="Dearden P.K."/>
        </authorList>
    </citation>
    <scope>NUCLEOTIDE SEQUENCE</scope>
    <source>
        <strain evidence="3">Volc-1</strain>
    </source>
</reference>
<keyword evidence="2" id="KW-1133">Transmembrane helix</keyword>
<proteinExistence type="predicted"/>
<dbReference type="AlphaFoldDB" id="A0A834NPY9"/>
<organism evidence="3 4">
    <name type="scientific">Vespula pensylvanica</name>
    <name type="common">Western yellow jacket</name>
    <name type="synonym">Wasp</name>
    <dbReference type="NCBI Taxonomy" id="30213"/>
    <lineage>
        <taxon>Eukaryota</taxon>
        <taxon>Metazoa</taxon>
        <taxon>Ecdysozoa</taxon>
        <taxon>Arthropoda</taxon>
        <taxon>Hexapoda</taxon>
        <taxon>Insecta</taxon>
        <taxon>Pterygota</taxon>
        <taxon>Neoptera</taxon>
        <taxon>Endopterygota</taxon>
        <taxon>Hymenoptera</taxon>
        <taxon>Apocrita</taxon>
        <taxon>Aculeata</taxon>
        <taxon>Vespoidea</taxon>
        <taxon>Vespidae</taxon>
        <taxon>Vespinae</taxon>
        <taxon>Vespula</taxon>
    </lineage>
</organism>
<keyword evidence="2" id="KW-0472">Membrane</keyword>
<evidence type="ECO:0000313" key="3">
    <source>
        <dbReference type="EMBL" id="KAF7415367.1"/>
    </source>
</evidence>
<dbReference type="EMBL" id="JACSDY010000011">
    <property type="protein sequence ID" value="KAF7415367.1"/>
    <property type="molecule type" value="Genomic_DNA"/>
</dbReference>
<evidence type="ECO:0000256" key="2">
    <source>
        <dbReference type="SAM" id="Phobius"/>
    </source>
</evidence>
<name>A0A834NPY9_VESPE</name>
<feature type="transmembrane region" description="Helical" evidence="2">
    <location>
        <begin position="120"/>
        <end position="138"/>
    </location>
</feature>
<dbReference type="Proteomes" id="UP000600918">
    <property type="component" value="Unassembled WGS sequence"/>
</dbReference>
<feature type="compositionally biased region" description="Acidic residues" evidence="1">
    <location>
        <begin position="55"/>
        <end position="72"/>
    </location>
</feature>
<evidence type="ECO:0000313" key="4">
    <source>
        <dbReference type="Proteomes" id="UP000600918"/>
    </source>
</evidence>
<keyword evidence="2" id="KW-0812">Transmembrane</keyword>
<feature type="region of interest" description="Disordered" evidence="1">
    <location>
        <begin position="29"/>
        <end position="80"/>
    </location>
</feature>
<protein>
    <submittedName>
        <fullName evidence="3">Uncharacterized protein</fullName>
    </submittedName>
</protein>
<accession>A0A834NPY9</accession>
<feature type="compositionally biased region" description="Basic and acidic residues" evidence="1">
    <location>
        <begin position="42"/>
        <end position="54"/>
    </location>
</feature>
<evidence type="ECO:0000256" key="1">
    <source>
        <dbReference type="SAM" id="MobiDB-lite"/>
    </source>
</evidence>
<comment type="caution">
    <text evidence="3">The sequence shown here is derived from an EMBL/GenBank/DDBJ whole genome shotgun (WGS) entry which is preliminary data.</text>
</comment>
<keyword evidence="4" id="KW-1185">Reference proteome</keyword>
<sequence length="140" mass="16029">MLKQDADIYIEEKWLGANSKERTALSLAVTVMPHGGKTDPLLAKRKEEKEKKKEEEEEEEEEEDEEEEEEGVFIDPRWNSSRSSANRFVDLSEFRNNKEKRGTKDFLGFIRKFRYEREKLLAAVGASAVAAALVYNNGAG</sequence>